<evidence type="ECO:0008006" key="4">
    <source>
        <dbReference type="Google" id="ProtNLM"/>
    </source>
</evidence>
<gene>
    <name evidence="2" type="ORF">DP106_11200</name>
</gene>
<protein>
    <recommendedName>
        <fullName evidence="4">DUF2238 domain-containing protein</fullName>
    </recommendedName>
</protein>
<keyword evidence="1" id="KW-1133">Transmembrane helix</keyword>
<evidence type="ECO:0000256" key="1">
    <source>
        <dbReference type="SAM" id="Phobius"/>
    </source>
</evidence>
<evidence type="ECO:0000313" key="2">
    <source>
        <dbReference type="EMBL" id="RJX48700.1"/>
    </source>
</evidence>
<reference evidence="2 3" key="1">
    <citation type="submission" date="2018-06" db="EMBL/GenBank/DDBJ databases">
        <title>Halonotius sp. F13-13 a new haloarchaeeon isolated from a solar saltern from Isla Cristina, Huelva, Spain.</title>
        <authorList>
            <person name="Duran-Viseras A."/>
            <person name="Sanchez-Porro C."/>
            <person name="Ventosa A."/>
        </authorList>
    </citation>
    <scope>NUCLEOTIDE SEQUENCE [LARGE SCALE GENOMIC DNA]</scope>
    <source>
        <strain evidence="2 3">CECT 7525</strain>
    </source>
</reference>
<dbReference type="AlphaFoldDB" id="A0A3A6PXV9"/>
<feature type="transmembrane region" description="Helical" evidence="1">
    <location>
        <begin position="20"/>
        <end position="41"/>
    </location>
</feature>
<dbReference type="Pfam" id="PF09997">
    <property type="entry name" value="DUF2238"/>
    <property type="match status" value="1"/>
</dbReference>
<keyword evidence="1" id="KW-0812">Transmembrane</keyword>
<sequence length="155" mass="17792">MRLSSQLISDLKTRNSWSIYWVMLFLWGSFVTFLHFGGYEFQWYAQFGWWDLMTHFVSGIGIAGILLVGLRDVVSAQVSLSWMFVALLSIGAGFEIYEYFFRAFWHSWTPAYYARDTAEDLLMACSGAVLIQYWYQTASMSYSESAVAVNGQSAE</sequence>
<dbReference type="InterPro" id="IPR014509">
    <property type="entry name" value="YjdF-like"/>
</dbReference>
<organism evidence="2 3">
    <name type="scientific">Halonotius pteroides</name>
    <dbReference type="NCBI Taxonomy" id="268735"/>
    <lineage>
        <taxon>Archaea</taxon>
        <taxon>Methanobacteriati</taxon>
        <taxon>Methanobacteriota</taxon>
        <taxon>Stenosarchaea group</taxon>
        <taxon>Halobacteria</taxon>
        <taxon>Halobacteriales</taxon>
        <taxon>Haloferacaceae</taxon>
        <taxon>Halonotius</taxon>
    </lineage>
</organism>
<evidence type="ECO:0000313" key="3">
    <source>
        <dbReference type="Proteomes" id="UP000281564"/>
    </source>
</evidence>
<name>A0A3A6PXV9_9EURY</name>
<dbReference type="Proteomes" id="UP000281564">
    <property type="component" value="Unassembled WGS sequence"/>
</dbReference>
<keyword evidence="3" id="KW-1185">Reference proteome</keyword>
<feature type="transmembrane region" description="Helical" evidence="1">
    <location>
        <begin position="47"/>
        <end position="68"/>
    </location>
</feature>
<dbReference type="EMBL" id="QMDW01000017">
    <property type="protein sequence ID" value="RJX48700.1"/>
    <property type="molecule type" value="Genomic_DNA"/>
</dbReference>
<keyword evidence="1" id="KW-0472">Membrane</keyword>
<comment type="caution">
    <text evidence="2">The sequence shown here is derived from an EMBL/GenBank/DDBJ whole genome shotgun (WGS) entry which is preliminary data.</text>
</comment>
<feature type="transmembrane region" description="Helical" evidence="1">
    <location>
        <begin position="80"/>
        <end position="97"/>
    </location>
</feature>
<proteinExistence type="predicted"/>
<accession>A0A3A6PXV9</accession>